<dbReference type="Proteomes" id="UP000327294">
    <property type="component" value="Chromosome"/>
</dbReference>
<gene>
    <name evidence="1" type="ORF">F9278_13075</name>
</gene>
<dbReference type="InterPro" id="IPR036890">
    <property type="entry name" value="HATPase_C_sf"/>
</dbReference>
<dbReference type="AlphaFoldDB" id="A0A5P8K309"/>
<dbReference type="GO" id="GO:0005524">
    <property type="term" value="F:ATP binding"/>
    <property type="evidence" value="ECO:0007669"/>
    <property type="project" value="UniProtKB-KW"/>
</dbReference>
<dbReference type="KEGG" id="sphv:F9278_13075"/>
<keyword evidence="1" id="KW-0547">Nucleotide-binding</keyword>
<evidence type="ECO:0000313" key="2">
    <source>
        <dbReference type="Proteomes" id="UP000327294"/>
    </source>
</evidence>
<sequence length="144" mass="15080">MSEGPRLRSEFRQAELPLVRALVEEAALRARFTTTAKGAFTQAALEICTYAVVHGVGPAVIRLRVLEGELRCEVTYDGAAPAAGPHDDGHGLRLAESLIAGLGAPGRIGGHRTPRGATVTLSAPLPNPVRTLPVPLPVTVPPAR</sequence>
<name>A0A5P8K309_9ACTN</name>
<accession>A0A5P8K309</accession>
<keyword evidence="1" id="KW-0067">ATP-binding</keyword>
<keyword evidence="2" id="KW-1185">Reference proteome</keyword>
<organism evidence="1 2">
    <name type="scientific">Streptomyces phaeolivaceus</name>
    <dbReference type="NCBI Taxonomy" id="2653200"/>
    <lineage>
        <taxon>Bacteria</taxon>
        <taxon>Bacillati</taxon>
        <taxon>Actinomycetota</taxon>
        <taxon>Actinomycetes</taxon>
        <taxon>Kitasatosporales</taxon>
        <taxon>Streptomycetaceae</taxon>
        <taxon>Streptomyces</taxon>
    </lineage>
</organism>
<reference evidence="1 2" key="1">
    <citation type="submission" date="2019-10" db="EMBL/GenBank/DDBJ databases">
        <title>Streptomyces sp. strain GY16 isolated from leaves of Broussonetia papyrifera.</title>
        <authorList>
            <person name="Mo P."/>
        </authorList>
    </citation>
    <scope>NUCLEOTIDE SEQUENCE [LARGE SCALE GENOMIC DNA]</scope>
    <source>
        <strain evidence="1 2">GY16</strain>
    </source>
</reference>
<protein>
    <submittedName>
        <fullName evidence="1">ATP-binding protein</fullName>
    </submittedName>
</protein>
<dbReference type="Gene3D" id="3.30.565.10">
    <property type="entry name" value="Histidine kinase-like ATPase, C-terminal domain"/>
    <property type="match status" value="1"/>
</dbReference>
<dbReference type="RefSeq" id="WP_152168479.1">
    <property type="nucleotide sequence ID" value="NZ_CP045096.1"/>
</dbReference>
<proteinExistence type="predicted"/>
<evidence type="ECO:0000313" key="1">
    <source>
        <dbReference type="EMBL" id="QFQ96989.1"/>
    </source>
</evidence>
<dbReference type="EMBL" id="CP045096">
    <property type="protein sequence ID" value="QFQ96989.1"/>
    <property type="molecule type" value="Genomic_DNA"/>
</dbReference>